<proteinExistence type="predicted"/>
<keyword evidence="3" id="KW-1185">Reference proteome</keyword>
<evidence type="ECO:0008006" key="4">
    <source>
        <dbReference type="Google" id="ProtNLM"/>
    </source>
</evidence>
<dbReference type="STRING" id="1183432.AGR3A_pa70035"/>
<evidence type="ECO:0000256" key="1">
    <source>
        <dbReference type="SAM" id="Phobius"/>
    </source>
</evidence>
<reference evidence="3" key="1">
    <citation type="submission" date="2016-01" db="EMBL/GenBank/DDBJ databases">
        <authorList>
            <person name="Regsiter A."/>
            <person name="william w."/>
        </authorList>
    </citation>
    <scope>NUCLEOTIDE SEQUENCE [LARGE SCALE GENOMIC DNA]</scope>
    <source>
        <strain evidence="3">CFBP 6623</strain>
    </source>
</reference>
<keyword evidence="1" id="KW-1133">Transmembrane helix</keyword>
<dbReference type="AlphaFoldDB" id="A0A1S7SAG8"/>
<evidence type="ECO:0000313" key="2">
    <source>
        <dbReference type="EMBL" id="CUX65186.1"/>
    </source>
</evidence>
<keyword evidence="1" id="KW-0472">Membrane</keyword>
<sequence length="86" mass="8861">MEPSNGYGLAGLLAAKIVCCGAIVLAATGAISFAGLASWLVGGGYFWLAAAVLAIVGIYLWRHRARANGKTDGKGPVGQPIYGRRK</sequence>
<accession>A0A1S7SAG8</accession>
<dbReference type="EMBL" id="FBWK01000071">
    <property type="protein sequence ID" value="CUX65186.1"/>
    <property type="molecule type" value="Genomic_DNA"/>
</dbReference>
<dbReference type="Proteomes" id="UP000191988">
    <property type="component" value="Unassembled WGS sequence"/>
</dbReference>
<gene>
    <name evidence="2" type="ORF">AGR3A_pa70035</name>
</gene>
<dbReference type="RefSeq" id="WP_052642507.1">
    <property type="nucleotide sequence ID" value="NZ_LT009725.1"/>
</dbReference>
<evidence type="ECO:0000313" key="3">
    <source>
        <dbReference type="Proteomes" id="UP000191988"/>
    </source>
</evidence>
<organism evidence="2 3">
    <name type="scientific">Agrobacterium tomkonis CFBP 6623</name>
    <dbReference type="NCBI Taxonomy" id="1183432"/>
    <lineage>
        <taxon>Bacteria</taxon>
        <taxon>Pseudomonadati</taxon>
        <taxon>Pseudomonadota</taxon>
        <taxon>Alphaproteobacteria</taxon>
        <taxon>Hyphomicrobiales</taxon>
        <taxon>Rhizobiaceae</taxon>
        <taxon>Rhizobium/Agrobacterium group</taxon>
        <taxon>Agrobacterium</taxon>
        <taxon>Agrobacterium tumefaciens complex</taxon>
    </lineage>
</organism>
<feature type="transmembrane region" description="Helical" evidence="1">
    <location>
        <begin position="39"/>
        <end position="61"/>
    </location>
</feature>
<feature type="transmembrane region" description="Helical" evidence="1">
    <location>
        <begin position="7"/>
        <end position="33"/>
    </location>
</feature>
<keyword evidence="1" id="KW-0812">Transmembrane</keyword>
<name>A0A1S7SAG8_9HYPH</name>
<protein>
    <recommendedName>
        <fullName evidence="4">Transmembrane protein</fullName>
    </recommendedName>
</protein>